<keyword evidence="2" id="KW-1185">Reference proteome</keyword>
<dbReference type="AlphaFoldDB" id="A0A5B0PSB0"/>
<evidence type="ECO:0000313" key="1">
    <source>
        <dbReference type="EMBL" id="KAA1104151.1"/>
    </source>
</evidence>
<reference evidence="1 2" key="1">
    <citation type="submission" date="2019-05" db="EMBL/GenBank/DDBJ databases">
        <title>Emergence of the Ug99 lineage of the wheat stem rust pathogen through somatic hybridization.</title>
        <authorList>
            <person name="Li F."/>
            <person name="Upadhyaya N.M."/>
            <person name="Sperschneider J."/>
            <person name="Matny O."/>
            <person name="Nguyen-Phuc H."/>
            <person name="Mago R."/>
            <person name="Raley C."/>
            <person name="Miller M.E."/>
            <person name="Silverstein K.A.T."/>
            <person name="Henningsen E."/>
            <person name="Hirsch C.D."/>
            <person name="Visser B."/>
            <person name="Pretorius Z.A."/>
            <person name="Steffenson B.J."/>
            <person name="Schwessinger B."/>
            <person name="Dodds P.N."/>
            <person name="Figueroa M."/>
        </authorList>
    </citation>
    <scope>NUCLEOTIDE SEQUENCE [LARGE SCALE GENOMIC DNA]</scope>
    <source>
        <strain evidence="1">21-0</strain>
    </source>
</reference>
<accession>A0A5B0PSB0</accession>
<name>A0A5B0PSB0_PUCGR</name>
<dbReference type="OrthoDB" id="10564449at2759"/>
<dbReference type="EMBL" id="VSWC01000041">
    <property type="protein sequence ID" value="KAA1104151.1"/>
    <property type="molecule type" value="Genomic_DNA"/>
</dbReference>
<sequence>MLVAFLLSILPPNAPQIVLLHKLQPPTPTISSVKYHVYPGTVKSFFLAVELFFPGQHLPAQEVTRWNTELSTGIPWSIESVEKSIINISLILNNLPQLISSHPRLPEEATRSLWIDLDHTHQLCVSEEILKTAGNLSLITPDMVNMDQVSQPRKASAQAGSHILAPNLATFFAPPKVAYTHL</sequence>
<evidence type="ECO:0000313" key="2">
    <source>
        <dbReference type="Proteomes" id="UP000324748"/>
    </source>
</evidence>
<protein>
    <submittedName>
        <fullName evidence="1">Uncharacterized protein</fullName>
    </submittedName>
</protein>
<organism evidence="1 2">
    <name type="scientific">Puccinia graminis f. sp. tritici</name>
    <dbReference type="NCBI Taxonomy" id="56615"/>
    <lineage>
        <taxon>Eukaryota</taxon>
        <taxon>Fungi</taxon>
        <taxon>Dikarya</taxon>
        <taxon>Basidiomycota</taxon>
        <taxon>Pucciniomycotina</taxon>
        <taxon>Pucciniomycetes</taxon>
        <taxon>Pucciniales</taxon>
        <taxon>Pucciniaceae</taxon>
        <taxon>Puccinia</taxon>
    </lineage>
</organism>
<dbReference type="Proteomes" id="UP000324748">
    <property type="component" value="Unassembled WGS sequence"/>
</dbReference>
<gene>
    <name evidence="1" type="ORF">PGT21_012218</name>
</gene>
<proteinExistence type="predicted"/>
<comment type="caution">
    <text evidence="1">The sequence shown here is derived from an EMBL/GenBank/DDBJ whole genome shotgun (WGS) entry which is preliminary data.</text>
</comment>